<dbReference type="Pfam" id="PF07715">
    <property type="entry name" value="Plug"/>
    <property type="match status" value="1"/>
</dbReference>
<sequence>MKYLILFLVLLSSSTYSQNITGKTTSNGLPLPYVNIYLKGAQKGAVSNDDGTFKISNIKSGKYTVIASFTGYQPQRKTITISNADVILNFNLPESELLDEIVVTGTLKPVSRIDSPVPVEIYTPTFFKKNPTPSIFEALQNVNGVRPQLNCGLCNTGDIHINGLEGPYTLVLIDGMPIVSGLSTVYGLSGIPNSLVERIEIVKGPASSLYGSEAVAGLVNVITKKPSNAPLFSADVFSTSWGEYNLDFGGKFKTGKAYALLGVNYFNYNQRIDNNNDGYTDLTLQDRVSIFNKWSFERKSGKAFSLAGRFFYEDRWGGETNWDKSFRGGTDIYGESIYTSRGELFGIYELPTTEDIDFTFSATTHDQNSFYGNTSYNAQQHIVFGQTTWNRVLGKHDLLIGATGRYNYYDDNTPATKNDDKNNPDEIFIPSIFVQNQWKFLPKHELLTGLRYDYDKRHGSIITPRLAYKFAPTKNDAIRLNIGTGFRVVNLFTEDHAALTGSREVIIKEDLDPEQSINFNLNYLMKRYLNSGTFFNIEASAWYTHFSNRINPDYDTNVDQVIYANSNGHSISQGVSLQTDVNFGFGLKALLGASLQEVANIENGNKTRQALTEGFNANWGLSYNIQPANLLIDFTGNLYGPMRLATQEFTNEAGIFIEDPRDKNSPFWSVMNIQLTYKGIKNVELYGGVKNLLDWTPAKNNPFVISRGDDPFEKNIQNPQQDLSFDTTYVFTSLQGIRSFFGVRYNLF</sequence>
<dbReference type="Gene3D" id="2.60.40.1120">
    <property type="entry name" value="Carboxypeptidase-like, regulatory domain"/>
    <property type="match status" value="1"/>
</dbReference>
<feature type="domain" description="TonB-dependent receptor plug" evidence="12">
    <location>
        <begin position="113"/>
        <end position="217"/>
    </location>
</feature>
<evidence type="ECO:0000256" key="6">
    <source>
        <dbReference type="ARBA" id="ARBA00023136"/>
    </source>
</evidence>
<dbReference type="GO" id="GO:0015344">
    <property type="term" value="F:siderophore uptake transmembrane transporter activity"/>
    <property type="evidence" value="ECO:0007669"/>
    <property type="project" value="TreeGrafter"/>
</dbReference>
<evidence type="ECO:0000256" key="9">
    <source>
        <dbReference type="RuleBase" id="RU003357"/>
    </source>
</evidence>
<comment type="caution">
    <text evidence="13">The sequence shown here is derived from an EMBL/GenBank/DDBJ whole genome shotgun (WGS) entry which is preliminary data.</text>
</comment>
<evidence type="ECO:0000313" key="14">
    <source>
        <dbReference type="Proteomes" id="UP000095713"/>
    </source>
</evidence>
<evidence type="ECO:0000256" key="10">
    <source>
        <dbReference type="SAM" id="SignalP"/>
    </source>
</evidence>
<gene>
    <name evidence="13" type="ORF">A8C32_10125</name>
</gene>
<dbReference type="Pfam" id="PF00593">
    <property type="entry name" value="TonB_dep_Rec_b-barrel"/>
    <property type="match status" value="1"/>
</dbReference>
<dbReference type="InterPro" id="IPR039426">
    <property type="entry name" value="TonB-dep_rcpt-like"/>
</dbReference>
<keyword evidence="14" id="KW-1185">Reference proteome</keyword>
<evidence type="ECO:0000259" key="12">
    <source>
        <dbReference type="Pfam" id="PF07715"/>
    </source>
</evidence>
<keyword evidence="13" id="KW-0675">Receptor</keyword>
<dbReference type="Gene3D" id="2.40.170.20">
    <property type="entry name" value="TonB-dependent receptor, beta-barrel domain"/>
    <property type="match status" value="1"/>
</dbReference>
<keyword evidence="10" id="KW-0732">Signal</keyword>
<proteinExistence type="inferred from homology"/>
<evidence type="ECO:0000256" key="5">
    <source>
        <dbReference type="ARBA" id="ARBA00023077"/>
    </source>
</evidence>
<feature type="chain" id="PRO_5009186364" evidence="10">
    <location>
        <begin position="18"/>
        <end position="748"/>
    </location>
</feature>
<name>A0A1E5TEU0_9FLAO</name>
<organism evidence="13 14">
    <name type="scientific">Flavivirga aquatica</name>
    <dbReference type="NCBI Taxonomy" id="1849968"/>
    <lineage>
        <taxon>Bacteria</taxon>
        <taxon>Pseudomonadati</taxon>
        <taxon>Bacteroidota</taxon>
        <taxon>Flavobacteriia</taxon>
        <taxon>Flavobacteriales</taxon>
        <taxon>Flavobacteriaceae</taxon>
        <taxon>Flavivirga</taxon>
    </lineage>
</organism>
<keyword evidence="7 8" id="KW-0998">Cell outer membrane</keyword>
<dbReference type="InterPro" id="IPR036942">
    <property type="entry name" value="Beta-barrel_TonB_sf"/>
</dbReference>
<evidence type="ECO:0000256" key="4">
    <source>
        <dbReference type="ARBA" id="ARBA00022692"/>
    </source>
</evidence>
<feature type="signal peptide" evidence="10">
    <location>
        <begin position="1"/>
        <end position="17"/>
    </location>
</feature>
<dbReference type="PANTHER" id="PTHR30069:SF57">
    <property type="entry name" value="TONB-DEPENDENT RECEPTOR"/>
    <property type="match status" value="1"/>
</dbReference>
<evidence type="ECO:0000259" key="11">
    <source>
        <dbReference type="Pfam" id="PF00593"/>
    </source>
</evidence>
<evidence type="ECO:0000256" key="2">
    <source>
        <dbReference type="ARBA" id="ARBA00022448"/>
    </source>
</evidence>
<dbReference type="STRING" id="1849968.A8C32_10125"/>
<dbReference type="Gene3D" id="2.170.130.10">
    <property type="entry name" value="TonB-dependent receptor, plug domain"/>
    <property type="match status" value="1"/>
</dbReference>
<keyword evidence="5 9" id="KW-0798">TonB box</keyword>
<keyword evidence="4 8" id="KW-0812">Transmembrane</keyword>
<dbReference type="InterPro" id="IPR008969">
    <property type="entry name" value="CarboxyPept-like_regulatory"/>
</dbReference>
<dbReference type="InterPro" id="IPR037066">
    <property type="entry name" value="Plug_dom_sf"/>
</dbReference>
<evidence type="ECO:0000256" key="8">
    <source>
        <dbReference type="PROSITE-ProRule" id="PRU01360"/>
    </source>
</evidence>
<evidence type="ECO:0000256" key="7">
    <source>
        <dbReference type="ARBA" id="ARBA00023237"/>
    </source>
</evidence>
<dbReference type="PROSITE" id="PS52016">
    <property type="entry name" value="TONB_DEPENDENT_REC_3"/>
    <property type="match status" value="1"/>
</dbReference>
<comment type="similarity">
    <text evidence="8 9">Belongs to the TonB-dependent receptor family.</text>
</comment>
<dbReference type="EMBL" id="MDJD01000006">
    <property type="protein sequence ID" value="OEK09857.1"/>
    <property type="molecule type" value="Genomic_DNA"/>
</dbReference>
<evidence type="ECO:0000256" key="3">
    <source>
        <dbReference type="ARBA" id="ARBA00022452"/>
    </source>
</evidence>
<dbReference type="AlphaFoldDB" id="A0A1E5TEU0"/>
<reference evidence="13 14" key="1">
    <citation type="submission" date="2016-05" db="EMBL/GenBank/DDBJ databases">
        <title>Draft Genome Sequence of Algibacter sp. Strain SK-16 Isolated from the Surface Water of Aburatsubo Inlet.</title>
        <authorList>
            <person name="Wong S.-K."/>
            <person name="Yoshizawa S."/>
            <person name="Nakajima Y."/>
            <person name="Ogura Y."/>
            <person name="Tetsuya H."/>
            <person name="Hamasaki K."/>
        </authorList>
    </citation>
    <scope>NUCLEOTIDE SEQUENCE [LARGE SCALE GENOMIC DNA]</scope>
    <source>
        <strain evidence="13 14">SK-16</strain>
    </source>
</reference>
<dbReference type="InterPro" id="IPR012910">
    <property type="entry name" value="Plug_dom"/>
</dbReference>
<dbReference type="PANTHER" id="PTHR30069">
    <property type="entry name" value="TONB-DEPENDENT OUTER MEMBRANE RECEPTOR"/>
    <property type="match status" value="1"/>
</dbReference>
<comment type="subcellular location">
    <subcellularLocation>
        <location evidence="1 8">Cell outer membrane</location>
        <topology evidence="1 8">Multi-pass membrane protein</topology>
    </subcellularLocation>
</comment>
<dbReference type="InterPro" id="IPR000531">
    <property type="entry name" value="Beta-barrel_TonB"/>
</dbReference>
<protein>
    <submittedName>
        <fullName evidence="13">TonB-dependent receptor</fullName>
    </submittedName>
</protein>
<keyword evidence="3 8" id="KW-1134">Transmembrane beta strand</keyword>
<dbReference type="Pfam" id="PF13715">
    <property type="entry name" value="CarbopepD_reg_2"/>
    <property type="match status" value="1"/>
</dbReference>
<dbReference type="GO" id="GO:0044718">
    <property type="term" value="P:siderophore transmembrane transport"/>
    <property type="evidence" value="ECO:0007669"/>
    <property type="project" value="TreeGrafter"/>
</dbReference>
<accession>A0A1E5TEU0</accession>
<dbReference type="Proteomes" id="UP000095713">
    <property type="component" value="Unassembled WGS sequence"/>
</dbReference>
<keyword evidence="2 8" id="KW-0813">Transport</keyword>
<dbReference type="RefSeq" id="WP_069828517.1">
    <property type="nucleotide sequence ID" value="NZ_MDJD01000006.1"/>
</dbReference>
<evidence type="ECO:0000313" key="13">
    <source>
        <dbReference type="EMBL" id="OEK09857.1"/>
    </source>
</evidence>
<dbReference type="SUPFAM" id="SSF49464">
    <property type="entry name" value="Carboxypeptidase regulatory domain-like"/>
    <property type="match status" value="1"/>
</dbReference>
<feature type="domain" description="TonB-dependent receptor-like beta-barrel" evidence="11">
    <location>
        <begin position="258"/>
        <end position="692"/>
    </location>
</feature>
<evidence type="ECO:0000256" key="1">
    <source>
        <dbReference type="ARBA" id="ARBA00004571"/>
    </source>
</evidence>
<dbReference type="SUPFAM" id="SSF56935">
    <property type="entry name" value="Porins"/>
    <property type="match status" value="1"/>
</dbReference>
<keyword evidence="6 8" id="KW-0472">Membrane</keyword>
<dbReference type="OrthoDB" id="9760333at2"/>
<dbReference type="GO" id="GO:0009279">
    <property type="term" value="C:cell outer membrane"/>
    <property type="evidence" value="ECO:0007669"/>
    <property type="project" value="UniProtKB-SubCell"/>
</dbReference>